<gene>
    <name evidence="4" type="ORF">HV331_25200</name>
</gene>
<geneLocation type="plasmid" evidence="5">
    <name>prhbstw-00938_2</name>
</geneLocation>
<dbReference type="Proteomes" id="UP000514462">
    <property type="component" value="Plasmid pRHBSTW-00938_2"/>
</dbReference>
<keyword evidence="4" id="KW-0614">Plasmid</keyword>
<feature type="region of interest" description="Disordered" evidence="2">
    <location>
        <begin position="1"/>
        <end position="23"/>
    </location>
</feature>
<reference evidence="5" key="1">
    <citation type="submission" date="2020-06" db="EMBL/GenBank/DDBJ databases">
        <title>REHAB project genomes.</title>
        <authorList>
            <person name="Shaw L.P."/>
        </authorList>
    </citation>
    <scope>NUCLEOTIDE SEQUENCE [LARGE SCALE GENOMIC DNA]</scope>
    <source>
        <strain evidence="5">RHBSTW-00938</strain>
        <plasmid evidence="5">prhbstw-00938_2</plasmid>
    </source>
</reference>
<dbReference type="InterPro" id="IPR010854">
    <property type="entry name" value="YdgH/BhsA/McbA-like_dom"/>
</dbReference>
<accession>A0AAP9U7R7</accession>
<keyword evidence="1" id="KW-0732">Signal</keyword>
<protein>
    <submittedName>
        <fullName evidence="4">DUF1471 domain-containing protein</fullName>
    </submittedName>
</protein>
<name>A0AAP9U7R7_KLEAE</name>
<dbReference type="SUPFAM" id="SSF159871">
    <property type="entry name" value="YdgH-like"/>
    <property type="match status" value="1"/>
</dbReference>
<dbReference type="Gene3D" id="3.30.1660.10">
    <property type="entry name" value="Flavin-binding protein dodecin"/>
    <property type="match status" value="1"/>
</dbReference>
<dbReference type="InterPro" id="IPR025543">
    <property type="entry name" value="Dodecin-like"/>
</dbReference>
<dbReference type="EMBL" id="CP055905">
    <property type="protein sequence ID" value="QMR42829.1"/>
    <property type="molecule type" value="Genomic_DNA"/>
</dbReference>
<sequence>MALDLNPKQASQSFRVGEISADNAAAPDDLDDALMAEAEQQGASGYRITSVSTMAPYAGTATLYR</sequence>
<evidence type="ECO:0000259" key="3">
    <source>
        <dbReference type="Pfam" id="PF07338"/>
    </source>
</evidence>
<dbReference type="AlphaFoldDB" id="A0AAP9U7R7"/>
<evidence type="ECO:0000313" key="4">
    <source>
        <dbReference type="EMBL" id="QMR42829.1"/>
    </source>
</evidence>
<evidence type="ECO:0000256" key="1">
    <source>
        <dbReference type="ARBA" id="ARBA00022729"/>
    </source>
</evidence>
<proteinExistence type="predicted"/>
<evidence type="ECO:0000256" key="2">
    <source>
        <dbReference type="SAM" id="MobiDB-lite"/>
    </source>
</evidence>
<dbReference type="InterPro" id="IPR036275">
    <property type="entry name" value="YdgH-like_sf"/>
</dbReference>
<organism evidence="4 5">
    <name type="scientific">Klebsiella aerogenes</name>
    <name type="common">Enterobacter aerogenes</name>
    <dbReference type="NCBI Taxonomy" id="548"/>
    <lineage>
        <taxon>Bacteria</taxon>
        <taxon>Pseudomonadati</taxon>
        <taxon>Pseudomonadota</taxon>
        <taxon>Gammaproteobacteria</taxon>
        <taxon>Enterobacterales</taxon>
        <taxon>Enterobacteriaceae</taxon>
        <taxon>Klebsiella/Raoultella group</taxon>
        <taxon>Klebsiella</taxon>
    </lineage>
</organism>
<dbReference type="Pfam" id="PF07338">
    <property type="entry name" value="YdgH_BhsA-like"/>
    <property type="match status" value="1"/>
</dbReference>
<evidence type="ECO:0000313" key="5">
    <source>
        <dbReference type="Proteomes" id="UP000514462"/>
    </source>
</evidence>
<dbReference type="RefSeq" id="WP_182015604.1">
    <property type="nucleotide sequence ID" value="NZ_CP055905.1"/>
</dbReference>
<feature type="domain" description="YdgH/BhsA/McbA-like" evidence="3">
    <location>
        <begin position="16"/>
        <end position="65"/>
    </location>
</feature>